<dbReference type="GO" id="GO:0005524">
    <property type="term" value="F:ATP binding"/>
    <property type="evidence" value="ECO:0007669"/>
    <property type="project" value="UniProtKB-KW"/>
</dbReference>
<comment type="catalytic activity">
    <reaction evidence="1">
        <text>6-hydroxymethyl-7,8-dihydropterin + ATP = (7,8-dihydropterin-6-yl)methyl diphosphate + AMP + H(+)</text>
        <dbReference type="Rhea" id="RHEA:11412"/>
        <dbReference type="ChEBI" id="CHEBI:15378"/>
        <dbReference type="ChEBI" id="CHEBI:30616"/>
        <dbReference type="ChEBI" id="CHEBI:44841"/>
        <dbReference type="ChEBI" id="CHEBI:72950"/>
        <dbReference type="ChEBI" id="CHEBI:456215"/>
        <dbReference type="EC" id="2.7.6.3"/>
    </reaction>
</comment>
<gene>
    <name evidence="10" type="primary">folK</name>
    <name evidence="10" type="ORF">NCTC949_00175</name>
</gene>
<evidence type="ECO:0000256" key="5">
    <source>
        <dbReference type="ARBA" id="ARBA00022741"/>
    </source>
</evidence>
<dbReference type="GO" id="GO:0046656">
    <property type="term" value="P:folic acid biosynthetic process"/>
    <property type="evidence" value="ECO:0007669"/>
    <property type="project" value="UniProtKB-KW"/>
</dbReference>
<dbReference type="NCBIfam" id="TIGR01498">
    <property type="entry name" value="folK"/>
    <property type="match status" value="1"/>
</dbReference>
<keyword evidence="7" id="KW-0067">ATP-binding</keyword>
<evidence type="ECO:0000313" key="10">
    <source>
        <dbReference type="EMBL" id="VEH04594.1"/>
    </source>
</evidence>
<dbReference type="Gene3D" id="3.30.70.560">
    <property type="entry name" value="7,8-Dihydro-6-hydroxymethylpterin-pyrophosphokinase HPPK"/>
    <property type="match status" value="1"/>
</dbReference>
<dbReference type="InterPro" id="IPR000550">
    <property type="entry name" value="Hppk"/>
</dbReference>
<dbReference type="GO" id="GO:0016301">
    <property type="term" value="F:kinase activity"/>
    <property type="evidence" value="ECO:0007669"/>
    <property type="project" value="UniProtKB-KW"/>
</dbReference>
<dbReference type="InterPro" id="IPR035907">
    <property type="entry name" value="Hppk_sf"/>
</dbReference>
<dbReference type="Pfam" id="PF01288">
    <property type="entry name" value="HPPK"/>
    <property type="match status" value="1"/>
</dbReference>
<dbReference type="AlphaFoldDB" id="A0AB38VPH8"/>
<keyword evidence="5" id="KW-0547">Nucleotide-binding</keyword>
<name>A0AB38VPH8_9CORY</name>
<evidence type="ECO:0000256" key="6">
    <source>
        <dbReference type="ARBA" id="ARBA00022777"/>
    </source>
</evidence>
<dbReference type="PANTHER" id="PTHR43071">
    <property type="entry name" value="2-AMINO-4-HYDROXY-6-HYDROXYMETHYLDIHYDROPTERIDINE PYROPHOSPHOKINASE"/>
    <property type="match status" value="1"/>
</dbReference>
<evidence type="ECO:0000256" key="8">
    <source>
        <dbReference type="ARBA" id="ARBA00022909"/>
    </source>
</evidence>
<comment type="pathway">
    <text evidence="2">Cofactor biosynthesis; tetrahydrofolate biosynthesis; 2-amino-4-hydroxy-6-hydroxymethyl-7,8-dihydropteridine diphosphate from 7,8-dihydroneopterin triphosphate: step 4/4.</text>
</comment>
<evidence type="ECO:0000313" key="11">
    <source>
        <dbReference type="Proteomes" id="UP000271380"/>
    </source>
</evidence>
<dbReference type="PROSITE" id="PS00794">
    <property type="entry name" value="HPPK"/>
    <property type="match status" value="1"/>
</dbReference>
<dbReference type="Proteomes" id="UP000271380">
    <property type="component" value="Chromosome"/>
</dbReference>
<dbReference type="PANTHER" id="PTHR43071:SF1">
    <property type="entry name" value="2-AMINO-4-HYDROXY-6-HYDROXYMETHYLDIHYDROPTERIDINE PYROPHOSPHOKINASE"/>
    <property type="match status" value="1"/>
</dbReference>
<keyword evidence="6" id="KW-0418">Kinase</keyword>
<protein>
    <recommendedName>
        <fullName evidence="3">2-amino-4-hydroxy-6-hydroxymethyldihydropteridine diphosphokinase</fullName>
        <ecNumber evidence="3">2.7.6.3</ecNumber>
    </recommendedName>
</protein>
<organism evidence="10 11">
    <name type="scientific">Corynebacterium kutscheri</name>
    <dbReference type="NCBI Taxonomy" id="35755"/>
    <lineage>
        <taxon>Bacteria</taxon>
        <taxon>Bacillati</taxon>
        <taxon>Actinomycetota</taxon>
        <taxon>Actinomycetes</taxon>
        <taxon>Mycobacteriales</taxon>
        <taxon>Corynebacteriaceae</taxon>
        <taxon>Corynebacterium</taxon>
    </lineage>
</organism>
<evidence type="ECO:0000256" key="2">
    <source>
        <dbReference type="ARBA" id="ARBA00005051"/>
    </source>
</evidence>
<dbReference type="EMBL" id="LR134377">
    <property type="protein sequence ID" value="VEH04594.1"/>
    <property type="molecule type" value="Genomic_DNA"/>
</dbReference>
<keyword evidence="8" id="KW-0289">Folate biosynthesis</keyword>
<keyword evidence="4 10" id="KW-0808">Transferase</keyword>
<dbReference type="EC" id="2.7.6.3" evidence="3"/>
<proteinExistence type="predicted"/>
<feature type="domain" description="7,8-dihydro-6-hydroxymethylpterin-pyrophosphokinase" evidence="9">
    <location>
        <begin position="83"/>
        <end position="94"/>
    </location>
</feature>
<dbReference type="GO" id="GO:0003848">
    <property type="term" value="F:2-amino-4-hydroxy-6-hydroxymethyldihydropteridine diphosphokinase activity"/>
    <property type="evidence" value="ECO:0007669"/>
    <property type="project" value="UniProtKB-EC"/>
</dbReference>
<evidence type="ECO:0000256" key="4">
    <source>
        <dbReference type="ARBA" id="ARBA00022679"/>
    </source>
</evidence>
<reference evidence="10 11" key="1">
    <citation type="submission" date="2018-12" db="EMBL/GenBank/DDBJ databases">
        <authorList>
            <consortium name="Pathogen Informatics"/>
        </authorList>
    </citation>
    <scope>NUCLEOTIDE SEQUENCE [LARGE SCALE GENOMIC DNA]</scope>
    <source>
        <strain evidence="10 11">NCTC949</strain>
    </source>
</reference>
<dbReference type="SUPFAM" id="SSF55083">
    <property type="entry name" value="6-hydroxymethyl-7,8-dihydropterin pyrophosphokinase, HPPK"/>
    <property type="match status" value="1"/>
</dbReference>
<evidence type="ECO:0000256" key="1">
    <source>
        <dbReference type="ARBA" id="ARBA00000198"/>
    </source>
</evidence>
<accession>A0AB38VPH8</accession>
<dbReference type="RefSeq" id="WP_126316291.1">
    <property type="nucleotide sequence ID" value="NZ_LR134377.1"/>
</dbReference>
<evidence type="ECO:0000256" key="3">
    <source>
        <dbReference type="ARBA" id="ARBA00013253"/>
    </source>
</evidence>
<evidence type="ECO:0000256" key="7">
    <source>
        <dbReference type="ARBA" id="ARBA00022840"/>
    </source>
</evidence>
<sequence length="148" mass="16694">MRAVLSIGSNMAESKQLLYTVFDEFAKETIARSSIHRTAPWGVTDQADFLNAVLIVEVAEGPYALLRRCQKLEQNAHRVRERRWGPRTLDVDIVQIEGVTSNDPVLLLPHPWAHQRAFVLAPWLEADPTAKLGQESVEKLLNDVIKEA</sequence>
<dbReference type="CDD" id="cd00483">
    <property type="entry name" value="HPPK"/>
    <property type="match status" value="1"/>
</dbReference>
<evidence type="ECO:0000259" key="9">
    <source>
        <dbReference type="PROSITE" id="PS00794"/>
    </source>
</evidence>